<reference evidence="4" key="2">
    <citation type="journal article" date="2024" name="Plant">
        <title>Genomic evolution and insights into agronomic trait innovations of Sesamum species.</title>
        <authorList>
            <person name="Miao H."/>
            <person name="Wang L."/>
            <person name="Qu L."/>
            <person name="Liu H."/>
            <person name="Sun Y."/>
            <person name="Le M."/>
            <person name="Wang Q."/>
            <person name="Wei S."/>
            <person name="Zheng Y."/>
            <person name="Lin W."/>
            <person name="Duan Y."/>
            <person name="Cao H."/>
            <person name="Xiong S."/>
            <person name="Wang X."/>
            <person name="Wei L."/>
            <person name="Li C."/>
            <person name="Ma Q."/>
            <person name="Ju M."/>
            <person name="Zhao R."/>
            <person name="Li G."/>
            <person name="Mu C."/>
            <person name="Tian Q."/>
            <person name="Mei H."/>
            <person name="Zhang T."/>
            <person name="Gao T."/>
            <person name="Zhang H."/>
        </authorList>
    </citation>
    <scope>NUCLEOTIDE SEQUENCE</scope>
    <source>
        <strain evidence="4">3651</strain>
    </source>
</reference>
<dbReference type="EMBL" id="JACGWO010000004">
    <property type="protein sequence ID" value="KAK4428993.1"/>
    <property type="molecule type" value="Genomic_DNA"/>
</dbReference>
<reference evidence="4" key="1">
    <citation type="submission" date="2020-06" db="EMBL/GenBank/DDBJ databases">
        <authorList>
            <person name="Li T."/>
            <person name="Hu X."/>
            <person name="Zhang T."/>
            <person name="Song X."/>
            <person name="Zhang H."/>
            <person name="Dai N."/>
            <person name="Sheng W."/>
            <person name="Hou X."/>
            <person name="Wei L."/>
        </authorList>
    </citation>
    <scope>NUCLEOTIDE SEQUENCE</scope>
    <source>
        <strain evidence="4">3651</strain>
        <tissue evidence="4">Leaf</tissue>
    </source>
</reference>
<evidence type="ECO:0000313" key="4">
    <source>
        <dbReference type="EMBL" id="KAK4428993.1"/>
    </source>
</evidence>
<evidence type="ECO:0000313" key="5">
    <source>
        <dbReference type="Proteomes" id="UP001293254"/>
    </source>
</evidence>
<evidence type="ECO:0000256" key="2">
    <source>
        <dbReference type="SAM" id="MobiDB-lite"/>
    </source>
</evidence>
<dbReference type="InterPro" id="IPR001878">
    <property type="entry name" value="Znf_CCHC"/>
</dbReference>
<name>A0AAE1YF89_9LAMI</name>
<sequence length="352" mass="38971">MLLVLKVLEDDDDPASTDLDWADFSIHVSGLSIGRISRSMAEFIGNQLGRFKDVELDSRGQLWGSSLRIRVGLDVTKPLRRILKLHTTMGAEMTLTFTYERLPNFCYWCGQLGHIMKFCECQHEPGFDDKQDPFPFGPWLRATTPALLHSRGVNLISRPSFAGQTPTYVSPVTDSQRDPAIFQYALPPTSPSSQPNLNTRTSMPLNTQYSNPEIAVISHSAATTKTIQNPITPPLLPPLLHSHTQPNITQTLSTALHRPTGPPPLYTSDPIPLPCHPLSQTLVNVPLVFSAASQLALSPFQSSSTLSTHGRRKQAPFKKISIQKKQKLIDETLDASESPSKCVKQVDVELMD</sequence>
<dbReference type="AlphaFoldDB" id="A0AAE1YF89"/>
<dbReference type="PANTHER" id="PTHR31286">
    <property type="entry name" value="GLYCINE-RICH CELL WALL STRUCTURAL PROTEIN 1.8-LIKE"/>
    <property type="match status" value="1"/>
</dbReference>
<feature type="domain" description="CCHC-type" evidence="3">
    <location>
        <begin position="106"/>
        <end position="119"/>
    </location>
</feature>
<dbReference type="Pfam" id="PF14392">
    <property type="entry name" value="zf-CCHC_4"/>
    <property type="match status" value="1"/>
</dbReference>
<gene>
    <name evidence="4" type="ORF">Salat_1199300</name>
</gene>
<feature type="region of interest" description="Disordered" evidence="2">
    <location>
        <begin position="186"/>
        <end position="205"/>
    </location>
</feature>
<dbReference type="InterPro" id="IPR025836">
    <property type="entry name" value="Zn_knuckle_CX2CX4HX4C"/>
</dbReference>
<keyword evidence="1" id="KW-0862">Zinc</keyword>
<accession>A0AAE1YF89</accession>
<dbReference type="GO" id="GO:0008270">
    <property type="term" value="F:zinc ion binding"/>
    <property type="evidence" value="ECO:0007669"/>
    <property type="project" value="UniProtKB-KW"/>
</dbReference>
<organism evidence="4 5">
    <name type="scientific">Sesamum alatum</name>
    <dbReference type="NCBI Taxonomy" id="300844"/>
    <lineage>
        <taxon>Eukaryota</taxon>
        <taxon>Viridiplantae</taxon>
        <taxon>Streptophyta</taxon>
        <taxon>Embryophyta</taxon>
        <taxon>Tracheophyta</taxon>
        <taxon>Spermatophyta</taxon>
        <taxon>Magnoliopsida</taxon>
        <taxon>eudicotyledons</taxon>
        <taxon>Gunneridae</taxon>
        <taxon>Pentapetalae</taxon>
        <taxon>asterids</taxon>
        <taxon>lamiids</taxon>
        <taxon>Lamiales</taxon>
        <taxon>Pedaliaceae</taxon>
        <taxon>Sesamum</taxon>
    </lineage>
</organism>
<keyword evidence="1" id="KW-0863">Zinc-finger</keyword>
<keyword evidence="1" id="KW-0479">Metal-binding</keyword>
<dbReference type="PANTHER" id="PTHR31286:SF178">
    <property type="entry name" value="DUF4283 DOMAIN-CONTAINING PROTEIN"/>
    <property type="match status" value="1"/>
</dbReference>
<dbReference type="Proteomes" id="UP001293254">
    <property type="component" value="Unassembled WGS sequence"/>
</dbReference>
<evidence type="ECO:0000259" key="3">
    <source>
        <dbReference type="PROSITE" id="PS50158"/>
    </source>
</evidence>
<dbReference type="PROSITE" id="PS50158">
    <property type="entry name" value="ZF_CCHC"/>
    <property type="match status" value="1"/>
</dbReference>
<feature type="compositionally biased region" description="Polar residues" evidence="2">
    <location>
        <begin position="191"/>
        <end position="205"/>
    </location>
</feature>
<dbReference type="InterPro" id="IPR040256">
    <property type="entry name" value="At4g02000-like"/>
</dbReference>
<evidence type="ECO:0000256" key="1">
    <source>
        <dbReference type="PROSITE-ProRule" id="PRU00047"/>
    </source>
</evidence>
<dbReference type="GO" id="GO:0003676">
    <property type="term" value="F:nucleic acid binding"/>
    <property type="evidence" value="ECO:0007669"/>
    <property type="project" value="InterPro"/>
</dbReference>
<keyword evidence="5" id="KW-1185">Reference proteome</keyword>
<proteinExistence type="predicted"/>
<comment type="caution">
    <text evidence="4">The sequence shown here is derived from an EMBL/GenBank/DDBJ whole genome shotgun (WGS) entry which is preliminary data.</text>
</comment>
<protein>
    <recommendedName>
        <fullName evidence="3">CCHC-type domain-containing protein</fullName>
    </recommendedName>
</protein>